<dbReference type="GO" id="GO:0005737">
    <property type="term" value="C:cytoplasm"/>
    <property type="evidence" value="ECO:0007669"/>
    <property type="project" value="TreeGrafter"/>
</dbReference>
<dbReference type="CDD" id="cd00838">
    <property type="entry name" value="MPP_superfamily"/>
    <property type="match status" value="1"/>
</dbReference>
<dbReference type="Proteomes" id="UP000677687">
    <property type="component" value="Unassembled WGS sequence"/>
</dbReference>
<dbReference type="InterPro" id="IPR011152">
    <property type="entry name" value="Pesterase_MJ0912"/>
</dbReference>
<proteinExistence type="predicted"/>
<evidence type="ECO:0000313" key="2">
    <source>
        <dbReference type="EMBL" id="MBS3057474.1"/>
    </source>
</evidence>
<accession>A0A8T4KU49</accession>
<organism evidence="2 3">
    <name type="scientific">Candidatus Iainarchaeum sp</name>
    <dbReference type="NCBI Taxonomy" id="3101447"/>
    <lineage>
        <taxon>Archaea</taxon>
        <taxon>Candidatus Iainarchaeota</taxon>
        <taxon>Candidatus Iainarchaeia</taxon>
        <taxon>Candidatus Iainarchaeales</taxon>
        <taxon>Candidatus Iainarchaeaceae</taxon>
        <taxon>Candidatus Iainarchaeum</taxon>
    </lineage>
</organism>
<sequence>MRYLLIADVHSNLHALNAVIAAAQKIGYERALCLGDIVGYNARPNECIEILRKNNFICLQGNHDAAAVEEIPLEEFNPEAAECIKWTKPKLTAQNKNFLSELPRFFSMQYLLALHGSPENPLWGYMDAEIAGDSLQRVPESLIICGHVHMPFYYEANADSTKAIIGNSKIQCRGRRMVVSLPSVGQPRDGNPNAGFGILDAESRELGIFRAEYDVKKTYDEVLQAGLPRFEAERLISGM</sequence>
<dbReference type="AlphaFoldDB" id="A0A8T4KU49"/>
<dbReference type="EMBL" id="JAGVWD010000038">
    <property type="protein sequence ID" value="MBS3057474.1"/>
    <property type="molecule type" value="Genomic_DNA"/>
</dbReference>
<gene>
    <name evidence="2" type="ORF">J4415_02490</name>
</gene>
<dbReference type="PIRSF" id="PIRSF000883">
    <property type="entry name" value="Pesterase_MJ0912"/>
    <property type="match status" value="1"/>
</dbReference>
<dbReference type="PANTHER" id="PTHR42850:SF2">
    <property type="entry name" value="BLL5683 PROTEIN"/>
    <property type="match status" value="1"/>
</dbReference>
<dbReference type="InterPro" id="IPR029052">
    <property type="entry name" value="Metallo-depent_PP-like"/>
</dbReference>
<evidence type="ECO:0000313" key="3">
    <source>
        <dbReference type="Proteomes" id="UP000677687"/>
    </source>
</evidence>
<protein>
    <submittedName>
        <fullName evidence="2">Metallophosphoesterase</fullName>
    </submittedName>
</protein>
<reference evidence="2" key="2">
    <citation type="submission" date="2021-05" db="EMBL/GenBank/DDBJ databases">
        <title>Protein family content uncovers lineage relationships and bacterial pathway maintenance mechanisms in DPANN archaea.</title>
        <authorList>
            <person name="Castelle C.J."/>
            <person name="Meheust R."/>
            <person name="Jaffe A.L."/>
            <person name="Seitz K."/>
            <person name="Gong X."/>
            <person name="Baker B.J."/>
            <person name="Banfield J.F."/>
        </authorList>
    </citation>
    <scope>NUCLEOTIDE SEQUENCE</scope>
    <source>
        <strain evidence="2">RIFCSPHIGHO2_01_FULL_AR10_44_11</strain>
    </source>
</reference>
<dbReference type="Gene3D" id="3.60.21.10">
    <property type="match status" value="1"/>
</dbReference>
<dbReference type="GO" id="GO:0016791">
    <property type="term" value="F:phosphatase activity"/>
    <property type="evidence" value="ECO:0007669"/>
    <property type="project" value="TreeGrafter"/>
</dbReference>
<dbReference type="InterPro" id="IPR024654">
    <property type="entry name" value="Calcineurin-like_PHP_lpxH"/>
</dbReference>
<comment type="caution">
    <text evidence="2">The sequence shown here is derived from an EMBL/GenBank/DDBJ whole genome shotgun (WGS) entry which is preliminary data.</text>
</comment>
<reference evidence="2" key="1">
    <citation type="submission" date="2021-03" db="EMBL/GenBank/DDBJ databases">
        <authorList>
            <person name="Jaffe A."/>
        </authorList>
    </citation>
    <scope>NUCLEOTIDE SEQUENCE</scope>
    <source>
        <strain evidence="2">RIFCSPHIGHO2_01_FULL_AR10_44_11</strain>
    </source>
</reference>
<evidence type="ECO:0000259" key="1">
    <source>
        <dbReference type="Pfam" id="PF12850"/>
    </source>
</evidence>
<name>A0A8T4KU49_9ARCH</name>
<dbReference type="SUPFAM" id="SSF56300">
    <property type="entry name" value="Metallo-dependent phosphatases"/>
    <property type="match status" value="1"/>
</dbReference>
<dbReference type="PANTHER" id="PTHR42850">
    <property type="entry name" value="METALLOPHOSPHOESTERASE"/>
    <property type="match status" value="1"/>
</dbReference>
<feature type="domain" description="Calcineurin-like phosphoesterase" evidence="1">
    <location>
        <begin position="1"/>
        <end position="203"/>
    </location>
</feature>
<dbReference type="Pfam" id="PF12850">
    <property type="entry name" value="Metallophos_2"/>
    <property type="match status" value="1"/>
</dbReference>
<dbReference type="InterPro" id="IPR050126">
    <property type="entry name" value="Ap4A_hydrolase"/>
</dbReference>